<dbReference type="FunFam" id="1.10.287.130:FF:000004">
    <property type="entry name" value="Ethylene receptor 1"/>
    <property type="match status" value="1"/>
</dbReference>
<dbReference type="InterPro" id="IPR005467">
    <property type="entry name" value="His_kinase_dom"/>
</dbReference>
<evidence type="ECO:0000256" key="10">
    <source>
        <dbReference type="ARBA" id="ARBA00022989"/>
    </source>
</evidence>
<evidence type="ECO:0000256" key="8">
    <source>
        <dbReference type="ARBA" id="ARBA00022777"/>
    </source>
</evidence>
<keyword evidence="12 14" id="KW-0472">Membrane</keyword>
<dbReference type="EMBL" id="SAVB01000003">
    <property type="protein sequence ID" value="RWR51899.1"/>
    <property type="molecule type" value="Genomic_DNA"/>
</dbReference>
<dbReference type="PANTHER" id="PTHR43047:SF78">
    <property type="entry name" value="SENSORY_REGULATORY PROTEIN RPFC"/>
    <property type="match status" value="1"/>
</dbReference>
<evidence type="ECO:0000259" key="18">
    <source>
        <dbReference type="PROSITE" id="PS50113"/>
    </source>
</evidence>
<dbReference type="Gene3D" id="1.20.120.160">
    <property type="entry name" value="HPT domain"/>
    <property type="match status" value="1"/>
</dbReference>
<evidence type="ECO:0000259" key="15">
    <source>
        <dbReference type="PROSITE" id="PS50109"/>
    </source>
</evidence>
<reference evidence="19 20" key="1">
    <citation type="submission" date="2019-01" db="EMBL/GenBank/DDBJ databases">
        <title>Sinorhodobacter populi sp. nov. isolated from the symptomatic bark tissue of Populus euramericana canker.</title>
        <authorList>
            <person name="Xu G."/>
        </authorList>
    </citation>
    <scope>NUCLEOTIDE SEQUENCE [LARGE SCALE GENOMIC DNA]</scope>
    <source>
        <strain evidence="19 20">CCTCC AB2012026</strain>
    </source>
</reference>
<dbReference type="GO" id="GO:0016020">
    <property type="term" value="C:membrane"/>
    <property type="evidence" value="ECO:0007669"/>
    <property type="project" value="UniProtKB-SubCell"/>
</dbReference>
<dbReference type="PROSITE" id="PS50110">
    <property type="entry name" value="RESPONSE_REGULATORY"/>
    <property type="match status" value="1"/>
</dbReference>
<feature type="domain" description="Histidine kinase" evidence="15">
    <location>
        <begin position="383"/>
        <end position="603"/>
    </location>
</feature>
<dbReference type="InterPro" id="IPR035965">
    <property type="entry name" value="PAS-like_dom_sf"/>
</dbReference>
<dbReference type="NCBIfam" id="TIGR00229">
    <property type="entry name" value="sensory_box"/>
    <property type="match status" value="1"/>
</dbReference>
<dbReference type="SMART" id="SM00387">
    <property type="entry name" value="HATPase_c"/>
    <property type="match status" value="1"/>
</dbReference>
<dbReference type="InterPro" id="IPR004358">
    <property type="entry name" value="Sig_transdc_His_kin-like_C"/>
</dbReference>
<organism evidence="19 20">
    <name type="scientific">Paenirhodobacter ferrireducens</name>
    <dbReference type="NCBI Taxonomy" id="1215032"/>
    <lineage>
        <taxon>Bacteria</taxon>
        <taxon>Pseudomonadati</taxon>
        <taxon>Pseudomonadota</taxon>
        <taxon>Alphaproteobacteria</taxon>
        <taxon>Rhodobacterales</taxon>
        <taxon>Rhodobacter group</taxon>
        <taxon>Paenirhodobacter</taxon>
    </lineage>
</organism>
<dbReference type="PANTHER" id="PTHR43047">
    <property type="entry name" value="TWO-COMPONENT HISTIDINE PROTEIN KINASE"/>
    <property type="match status" value="1"/>
</dbReference>
<feature type="domain" description="PAS" evidence="17">
    <location>
        <begin position="237"/>
        <end position="292"/>
    </location>
</feature>
<evidence type="ECO:0000256" key="12">
    <source>
        <dbReference type="ARBA" id="ARBA00023136"/>
    </source>
</evidence>
<keyword evidence="8 19" id="KW-0418">Kinase</keyword>
<sequence>MWDIEIATKRRDEARRGRPRLLRLLRPGLVVLALGLALAVIAGMSVGVMGQMRALRTAASDNLQWTLAQVDTEFLRYHHAIEEARVNSMLGALTAADLAELRTRFDIFYSRIDTFRATGTYAKLRDDPEFSRAFADTGAALAQMMPLIDAPDDQLAAGLVALDTEAEAVAQTVRSLSLIGLAEFARQSDAGRVAITTMLMRLGGVASVLFVAISLLAVSLLRLYRLSETRAAERAATATRMRTVIETSLDGIIVCDRSGRIIEFSPAAETIFGQTAAEAKGRDMLGLILPPEAGMAPGSLALAAELRNPLPGAHDRIYLDGRRRDGSTFPAEASLRPADAGGGRIFVLFIRDISALKEAEAALTEARDRAVAGEKAKADFVAVMSHEMRTPLNGLLGSISLLRDTGLDARQRRYVDTVELSGRLLSGLVNDVLDLSKFEAGMMTLSRAPFLLSRVLEDVVANQRELARAHGNRLDWSWCGPAFEPCIGDAAKLRQVLLNLVNNATKFTTDGEIRIEVEASPGTAALWEVEFRVIDTGTGIGEADQERIFRDFEMLDSSYGRQGGTGLGLGIARRLVELMGGEIGVESTPGEGSLFWLRLPLERAETAPPEARALRSRPRRRRAPVHPLSVLVVEDNEINRTLLREMIEAEGHAVTEAVNGREGVERAASTRFDLILMDVSMPVLDGRDATREIRAGAGASRDVPIIGVTAHALPEELAAFREVGMTEILKKPIDRPELVRLLAGTVQAGGAPAPAPVFDPERCGAGLLSAVTLRGLFERFVAQGDALAAELAAGAAGREEVLAAVHRCAGSAGALGALRLQMRLQALETAAKRDGAASLAAAAAAVTPVWTETRAAITDWLAAQRPGPSAG</sequence>
<evidence type="ECO:0000313" key="20">
    <source>
        <dbReference type="Proteomes" id="UP000286594"/>
    </source>
</evidence>
<evidence type="ECO:0000256" key="14">
    <source>
        <dbReference type="SAM" id="Phobius"/>
    </source>
</evidence>
<evidence type="ECO:0000259" key="17">
    <source>
        <dbReference type="PROSITE" id="PS50112"/>
    </source>
</evidence>
<dbReference type="Pfam" id="PF00072">
    <property type="entry name" value="Response_reg"/>
    <property type="match status" value="1"/>
</dbReference>
<feature type="domain" description="PAC" evidence="18">
    <location>
        <begin position="315"/>
        <end position="365"/>
    </location>
</feature>
<comment type="subcellular location">
    <subcellularLocation>
        <location evidence="2">Membrane</location>
    </subcellularLocation>
</comment>
<dbReference type="SUPFAM" id="SSF47384">
    <property type="entry name" value="Homodimeric domain of signal transducing histidine kinase"/>
    <property type="match status" value="1"/>
</dbReference>
<accession>A0A443LRZ7</accession>
<dbReference type="InterPro" id="IPR011006">
    <property type="entry name" value="CheY-like_superfamily"/>
</dbReference>
<evidence type="ECO:0000259" key="16">
    <source>
        <dbReference type="PROSITE" id="PS50110"/>
    </source>
</evidence>
<evidence type="ECO:0000256" key="6">
    <source>
        <dbReference type="ARBA" id="ARBA00022692"/>
    </source>
</evidence>
<dbReference type="CDD" id="cd16922">
    <property type="entry name" value="HATPase_EvgS-ArcB-TorS-like"/>
    <property type="match status" value="1"/>
</dbReference>
<keyword evidence="9" id="KW-0067">ATP-binding</keyword>
<evidence type="ECO:0000256" key="5">
    <source>
        <dbReference type="ARBA" id="ARBA00022679"/>
    </source>
</evidence>
<dbReference type="SUPFAM" id="SSF55874">
    <property type="entry name" value="ATPase domain of HSP90 chaperone/DNA topoisomerase II/histidine kinase"/>
    <property type="match status" value="1"/>
</dbReference>
<dbReference type="SUPFAM" id="SSF52172">
    <property type="entry name" value="CheY-like"/>
    <property type="match status" value="1"/>
</dbReference>
<dbReference type="CDD" id="cd00130">
    <property type="entry name" value="PAS"/>
    <property type="match status" value="1"/>
</dbReference>
<evidence type="ECO:0000256" key="13">
    <source>
        <dbReference type="PROSITE-ProRule" id="PRU00169"/>
    </source>
</evidence>
<dbReference type="FunFam" id="3.30.565.10:FF:000010">
    <property type="entry name" value="Sensor histidine kinase RcsC"/>
    <property type="match status" value="1"/>
</dbReference>
<evidence type="ECO:0000256" key="4">
    <source>
        <dbReference type="ARBA" id="ARBA00022553"/>
    </source>
</evidence>
<dbReference type="GO" id="GO:0006355">
    <property type="term" value="P:regulation of DNA-templated transcription"/>
    <property type="evidence" value="ECO:0007669"/>
    <property type="project" value="InterPro"/>
</dbReference>
<evidence type="ECO:0000256" key="7">
    <source>
        <dbReference type="ARBA" id="ARBA00022741"/>
    </source>
</evidence>
<dbReference type="EC" id="2.7.13.3" evidence="3"/>
<dbReference type="Gene3D" id="3.40.50.2300">
    <property type="match status" value="1"/>
</dbReference>
<evidence type="ECO:0000256" key="1">
    <source>
        <dbReference type="ARBA" id="ARBA00000085"/>
    </source>
</evidence>
<name>A0A443LRZ7_9RHOB</name>
<evidence type="ECO:0000256" key="9">
    <source>
        <dbReference type="ARBA" id="ARBA00022840"/>
    </source>
</evidence>
<dbReference type="PROSITE" id="PS50109">
    <property type="entry name" value="HIS_KIN"/>
    <property type="match status" value="1"/>
</dbReference>
<dbReference type="SMART" id="SM00448">
    <property type="entry name" value="REC"/>
    <property type="match status" value="1"/>
</dbReference>
<dbReference type="AlphaFoldDB" id="A0A443LRZ7"/>
<evidence type="ECO:0000256" key="3">
    <source>
        <dbReference type="ARBA" id="ARBA00012438"/>
    </source>
</evidence>
<keyword evidence="20" id="KW-1185">Reference proteome</keyword>
<dbReference type="Gene3D" id="1.10.287.130">
    <property type="match status" value="1"/>
</dbReference>
<dbReference type="Pfam" id="PF00512">
    <property type="entry name" value="HisKA"/>
    <property type="match status" value="1"/>
</dbReference>
<dbReference type="GO" id="GO:0000155">
    <property type="term" value="F:phosphorelay sensor kinase activity"/>
    <property type="evidence" value="ECO:0007669"/>
    <property type="project" value="InterPro"/>
</dbReference>
<dbReference type="PRINTS" id="PR00344">
    <property type="entry name" value="BCTRLSENSOR"/>
</dbReference>
<protein>
    <recommendedName>
        <fullName evidence="3">histidine kinase</fullName>
        <ecNumber evidence="3">2.7.13.3</ecNumber>
    </recommendedName>
</protein>
<keyword evidence="11" id="KW-0902">Two-component regulatory system</keyword>
<dbReference type="SMART" id="SM00091">
    <property type="entry name" value="PAS"/>
    <property type="match status" value="1"/>
</dbReference>
<dbReference type="InterPro" id="IPR001789">
    <property type="entry name" value="Sig_transdc_resp-reg_receiver"/>
</dbReference>
<dbReference type="InterPro" id="IPR036890">
    <property type="entry name" value="HATPase_C_sf"/>
</dbReference>
<dbReference type="PROSITE" id="PS50113">
    <property type="entry name" value="PAC"/>
    <property type="match status" value="1"/>
</dbReference>
<dbReference type="Pfam" id="PF00989">
    <property type="entry name" value="PAS"/>
    <property type="match status" value="1"/>
</dbReference>
<dbReference type="InterPro" id="IPR003594">
    <property type="entry name" value="HATPase_dom"/>
</dbReference>
<gene>
    <name evidence="19" type="ORF">EOW65_03320</name>
</gene>
<keyword evidence="10 14" id="KW-1133">Transmembrane helix</keyword>
<feature type="transmembrane region" description="Helical" evidence="14">
    <location>
        <begin position="29"/>
        <end position="50"/>
    </location>
</feature>
<dbReference type="InterPro" id="IPR000700">
    <property type="entry name" value="PAS-assoc_C"/>
</dbReference>
<dbReference type="GO" id="GO:0005524">
    <property type="term" value="F:ATP binding"/>
    <property type="evidence" value="ECO:0007669"/>
    <property type="project" value="UniProtKB-KW"/>
</dbReference>
<dbReference type="SMART" id="SM00388">
    <property type="entry name" value="HisKA"/>
    <property type="match status" value="1"/>
</dbReference>
<dbReference type="Pfam" id="PF02518">
    <property type="entry name" value="HATPase_c"/>
    <property type="match status" value="1"/>
</dbReference>
<dbReference type="Gene3D" id="3.30.450.20">
    <property type="entry name" value="PAS domain"/>
    <property type="match status" value="1"/>
</dbReference>
<dbReference type="CDD" id="cd00082">
    <property type="entry name" value="HisKA"/>
    <property type="match status" value="1"/>
</dbReference>
<dbReference type="Gene3D" id="3.30.565.10">
    <property type="entry name" value="Histidine kinase-like ATPase, C-terminal domain"/>
    <property type="match status" value="1"/>
</dbReference>
<evidence type="ECO:0000256" key="2">
    <source>
        <dbReference type="ARBA" id="ARBA00004370"/>
    </source>
</evidence>
<feature type="transmembrane region" description="Helical" evidence="14">
    <location>
        <begin position="202"/>
        <end position="224"/>
    </location>
</feature>
<dbReference type="CDD" id="cd17546">
    <property type="entry name" value="REC_hyHK_CKI1_RcsC-like"/>
    <property type="match status" value="1"/>
</dbReference>
<evidence type="ECO:0000313" key="19">
    <source>
        <dbReference type="EMBL" id="RWR51899.1"/>
    </source>
</evidence>
<feature type="domain" description="Response regulatory" evidence="16">
    <location>
        <begin position="629"/>
        <end position="746"/>
    </location>
</feature>
<dbReference type="RefSeq" id="WP_128147585.1">
    <property type="nucleotide sequence ID" value="NZ_SAVB01000003.1"/>
</dbReference>
<comment type="caution">
    <text evidence="19">The sequence shown here is derived from an EMBL/GenBank/DDBJ whole genome shotgun (WGS) entry which is preliminary data.</text>
</comment>
<dbReference type="InterPro" id="IPR000014">
    <property type="entry name" value="PAS"/>
</dbReference>
<dbReference type="SUPFAM" id="SSF55785">
    <property type="entry name" value="PYP-like sensor domain (PAS domain)"/>
    <property type="match status" value="1"/>
</dbReference>
<dbReference type="Proteomes" id="UP000286594">
    <property type="component" value="Unassembled WGS sequence"/>
</dbReference>
<keyword evidence="7" id="KW-0547">Nucleotide-binding</keyword>
<evidence type="ECO:0000256" key="11">
    <source>
        <dbReference type="ARBA" id="ARBA00023012"/>
    </source>
</evidence>
<dbReference type="InterPro" id="IPR036097">
    <property type="entry name" value="HisK_dim/P_sf"/>
</dbReference>
<dbReference type="InterPro" id="IPR003661">
    <property type="entry name" value="HisK_dim/P_dom"/>
</dbReference>
<dbReference type="InterPro" id="IPR036641">
    <property type="entry name" value="HPT_dom_sf"/>
</dbReference>
<keyword evidence="6 14" id="KW-0812">Transmembrane</keyword>
<feature type="modified residue" description="4-aspartylphosphate" evidence="13">
    <location>
        <position position="678"/>
    </location>
</feature>
<comment type="catalytic activity">
    <reaction evidence="1">
        <text>ATP + protein L-histidine = ADP + protein N-phospho-L-histidine.</text>
        <dbReference type="EC" id="2.7.13.3"/>
    </reaction>
</comment>
<proteinExistence type="predicted"/>
<dbReference type="SUPFAM" id="SSF47226">
    <property type="entry name" value="Histidine-containing phosphotransfer domain, HPT domain"/>
    <property type="match status" value="1"/>
</dbReference>
<dbReference type="InterPro" id="IPR013767">
    <property type="entry name" value="PAS_fold"/>
</dbReference>
<keyword evidence="5" id="KW-0808">Transferase</keyword>
<dbReference type="OrthoDB" id="9801651at2"/>
<dbReference type="PROSITE" id="PS50112">
    <property type="entry name" value="PAS"/>
    <property type="match status" value="1"/>
</dbReference>
<keyword evidence="4 13" id="KW-0597">Phosphoprotein</keyword>